<feature type="domain" description="BD-FAE-like" evidence="2">
    <location>
        <begin position="38"/>
        <end position="128"/>
    </location>
</feature>
<dbReference type="Proteomes" id="UP000542125">
    <property type="component" value="Unassembled WGS sequence"/>
</dbReference>
<dbReference type="RefSeq" id="WP_257022001.1">
    <property type="nucleotide sequence ID" value="NZ_JACBYR010000001.1"/>
</dbReference>
<dbReference type="Gene3D" id="3.40.50.1820">
    <property type="entry name" value="alpha/beta hydrolase"/>
    <property type="match status" value="1"/>
</dbReference>
<accession>A0A7Y9IVF5</accession>
<dbReference type="PROSITE" id="PS00122">
    <property type="entry name" value="CARBOXYLESTERASE_B_1"/>
    <property type="match status" value="1"/>
</dbReference>
<dbReference type="InterPro" id="IPR029058">
    <property type="entry name" value="AB_hydrolase_fold"/>
</dbReference>
<dbReference type="InterPro" id="IPR050300">
    <property type="entry name" value="GDXG_lipolytic_enzyme"/>
</dbReference>
<dbReference type="PANTHER" id="PTHR48081">
    <property type="entry name" value="AB HYDROLASE SUPERFAMILY PROTEIN C4A8.06C"/>
    <property type="match status" value="1"/>
</dbReference>
<evidence type="ECO:0000259" key="2">
    <source>
        <dbReference type="Pfam" id="PF20434"/>
    </source>
</evidence>
<comment type="caution">
    <text evidence="3">The sequence shown here is derived from an EMBL/GenBank/DDBJ whole genome shotgun (WGS) entry which is preliminary data.</text>
</comment>
<dbReference type="SUPFAM" id="SSF53474">
    <property type="entry name" value="alpha/beta-Hydrolases"/>
    <property type="match status" value="1"/>
</dbReference>
<evidence type="ECO:0000313" key="3">
    <source>
        <dbReference type="EMBL" id="NYE83688.1"/>
    </source>
</evidence>
<dbReference type="InterPro" id="IPR049492">
    <property type="entry name" value="BD-FAE-like_dom"/>
</dbReference>
<dbReference type="InterPro" id="IPR019826">
    <property type="entry name" value="Carboxylesterase_B_AS"/>
</dbReference>
<keyword evidence="1" id="KW-0378">Hydrolase</keyword>
<reference evidence="3 4" key="1">
    <citation type="submission" date="2020-07" db="EMBL/GenBank/DDBJ databases">
        <title>Genomic Encyclopedia of Type Strains, Phase IV (KMG-V): Genome sequencing to study the core and pangenomes of soil and plant-associated prokaryotes.</title>
        <authorList>
            <person name="Whitman W."/>
        </authorList>
    </citation>
    <scope>NUCLEOTIDE SEQUENCE [LARGE SCALE GENOMIC DNA]</scope>
    <source>
        <strain evidence="3 4">SAS40</strain>
    </source>
</reference>
<dbReference type="PANTHER" id="PTHR48081:SF33">
    <property type="entry name" value="KYNURENINE FORMAMIDASE"/>
    <property type="match status" value="1"/>
</dbReference>
<proteinExistence type="predicted"/>
<dbReference type="GO" id="GO:0016787">
    <property type="term" value="F:hydrolase activity"/>
    <property type="evidence" value="ECO:0007669"/>
    <property type="project" value="UniProtKB-KW"/>
</dbReference>
<evidence type="ECO:0000256" key="1">
    <source>
        <dbReference type="ARBA" id="ARBA00022801"/>
    </source>
</evidence>
<protein>
    <submittedName>
        <fullName evidence="3">Acetyl esterase/lipase</fullName>
    </submittedName>
</protein>
<dbReference type="AlphaFoldDB" id="A0A7Y9IVF5"/>
<name>A0A7Y9IVF5_9BURK</name>
<evidence type="ECO:0000313" key="4">
    <source>
        <dbReference type="Proteomes" id="UP000542125"/>
    </source>
</evidence>
<sequence length="244" mass="26300">MADLDRRSAELRAAYPDYLNLAYGPAPRNRIDYFASGRPGPLLVFIHGGYWQMRHKDTFSALAAGPLAHGMHVAMVGYTLAPDATLAQIVDECRRAVAWLGDHAPTFGGDAEHMIVSGWSAGGHLAAMCLDEPGVHSALAISGIYDLEPVRMNYLNDKLGLTPADERALSPLHLPLSPKSLVLAYGGAELPELQRQSEVFEAARAHLPGHIACLPGLNHFTILDELVSPTGALTRKVRKLAALI</sequence>
<organism evidence="3 4">
    <name type="scientific">Pigmentiphaga litoralis</name>
    <dbReference type="NCBI Taxonomy" id="516702"/>
    <lineage>
        <taxon>Bacteria</taxon>
        <taxon>Pseudomonadati</taxon>
        <taxon>Pseudomonadota</taxon>
        <taxon>Betaproteobacteria</taxon>
        <taxon>Burkholderiales</taxon>
        <taxon>Alcaligenaceae</taxon>
        <taxon>Pigmentiphaga</taxon>
    </lineage>
</organism>
<dbReference type="Pfam" id="PF20434">
    <property type="entry name" value="BD-FAE"/>
    <property type="match status" value="1"/>
</dbReference>
<dbReference type="EMBL" id="JACBYR010000001">
    <property type="protein sequence ID" value="NYE83688.1"/>
    <property type="molecule type" value="Genomic_DNA"/>
</dbReference>
<keyword evidence="4" id="KW-1185">Reference proteome</keyword>
<gene>
    <name evidence="3" type="ORF">FHW18_002959</name>
</gene>